<dbReference type="GO" id="GO:0002161">
    <property type="term" value="F:aminoacyl-tRNA deacylase activity"/>
    <property type="evidence" value="ECO:0007669"/>
    <property type="project" value="InterPro"/>
</dbReference>
<dbReference type="PANTHER" id="PTHR14845:SF0">
    <property type="entry name" value="DUF4515 DOMAIN-CONTAINING PROTEIN"/>
    <property type="match status" value="1"/>
</dbReference>
<feature type="coiled-coil region" evidence="1">
    <location>
        <begin position="970"/>
        <end position="1004"/>
    </location>
</feature>
<dbReference type="AlphaFoldDB" id="A0A2J7ZY56"/>
<evidence type="ECO:0000256" key="1">
    <source>
        <dbReference type="SAM" id="Coils"/>
    </source>
</evidence>
<feature type="coiled-coil region" evidence="1">
    <location>
        <begin position="781"/>
        <end position="919"/>
    </location>
</feature>
<evidence type="ECO:0000313" key="5">
    <source>
        <dbReference type="Proteomes" id="UP000236333"/>
    </source>
</evidence>
<dbReference type="Gene3D" id="3.30.420.10">
    <property type="entry name" value="Ribonuclease H-like superfamily/Ribonuclease H"/>
    <property type="match status" value="1"/>
</dbReference>
<dbReference type="InterPro" id="IPR012337">
    <property type="entry name" value="RNaseH-like_sf"/>
</dbReference>
<comment type="caution">
    <text evidence="4">The sequence shown here is derived from an EMBL/GenBank/DDBJ whole genome shotgun (WGS) entry which is preliminary data.</text>
</comment>
<accession>A0A2J7ZY56</accession>
<dbReference type="Proteomes" id="UP000236333">
    <property type="component" value="Unassembled WGS sequence"/>
</dbReference>
<evidence type="ECO:0000256" key="2">
    <source>
        <dbReference type="SAM" id="MobiDB-lite"/>
    </source>
</evidence>
<feature type="compositionally biased region" description="Gly residues" evidence="2">
    <location>
        <begin position="475"/>
        <end position="487"/>
    </location>
</feature>
<evidence type="ECO:0000259" key="3">
    <source>
        <dbReference type="Pfam" id="PF04073"/>
    </source>
</evidence>
<dbReference type="Pfam" id="PF04073">
    <property type="entry name" value="tRNA_edit"/>
    <property type="match status" value="1"/>
</dbReference>
<dbReference type="InterPro" id="IPR036754">
    <property type="entry name" value="YbaK/aa-tRNA-synt-asso_dom_sf"/>
</dbReference>
<dbReference type="SUPFAM" id="SSF53098">
    <property type="entry name" value="Ribonuclease H-like"/>
    <property type="match status" value="1"/>
</dbReference>
<dbReference type="OrthoDB" id="441129at2759"/>
<feature type="region of interest" description="Disordered" evidence="2">
    <location>
        <begin position="466"/>
        <end position="491"/>
    </location>
</feature>
<dbReference type="InterPro" id="IPR007214">
    <property type="entry name" value="YbaK/aa-tRNA-synth-assoc-dom"/>
</dbReference>
<organism evidence="4 5">
    <name type="scientific">Tetrabaena socialis</name>
    <dbReference type="NCBI Taxonomy" id="47790"/>
    <lineage>
        <taxon>Eukaryota</taxon>
        <taxon>Viridiplantae</taxon>
        <taxon>Chlorophyta</taxon>
        <taxon>core chlorophytes</taxon>
        <taxon>Chlorophyceae</taxon>
        <taxon>CS clade</taxon>
        <taxon>Chlamydomonadales</taxon>
        <taxon>Tetrabaenaceae</taxon>
        <taxon>Tetrabaena</taxon>
    </lineage>
</organism>
<feature type="compositionally biased region" description="Low complexity" evidence="2">
    <location>
        <begin position="17"/>
        <end position="34"/>
    </location>
</feature>
<feature type="domain" description="YbaK/aminoacyl-tRNA synthetase-associated" evidence="3">
    <location>
        <begin position="147"/>
        <end position="248"/>
    </location>
</feature>
<keyword evidence="1" id="KW-0175">Coiled coil</keyword>
<feature type="non-terminal residue" evidence="4">
    <location>
        <position position="1"/>
    </location>
</feature>
<feature type="region of interest" description="Disordered" evidence="2">
    <location>
        <begin position="1"/>
        <end position="87"/>
    </location>
</feature>
<sequence length="1112" mass="118129">GMGLAFRSLPPARGCTPAPVRAPPAALAAASAGHSAHDRGARPHTSPPSQHRSQGSSFPRALARPCSIGAGSTSASASGAPASHAPLTSADQDALDIGNTAGADASAVPSGSGRLTSAELLAHLQQHGMRANLAPAVEPERLAADATAVKSILLMADGAPLLVVVLLSGRVDERKVAALAKVSRRLLRLATPEEVLQHTGFMVGTVPPFGHPTALIPTLVDVAVTRRARVYGGGGDPGMQLECAVPDLLLYSQATAADVAAGAAPTPASPPPAGAGAGGAAGAGFPLPWARGSGAVRMVAVVAQRRRIAKLLQFVVLVPEQGAGAGAGAGAAAPRREKGRPDGAAVSLRRLWRNPDTGAPAEVQLIMGKTLESNLGAEQAQALLNQVKVGCVVEVAGTVQVQPPGAAPAAQQRHDVLDLVCYSAVVLHRNKGRFDQALHGSKHAGFGDDAEDAEQPHLVEAVRQEGTLRPLGSGEAPGEGAPVGGGPRSALPAASVSGAACHVSNGWQREPPIEGDVQLVATEEAVERMHSEILGGVGAAVGPPAEAVPDARSAQVVGLDCEWSPFGRRQTKTAVSILQVATRKQVYIVDLLALVGDGGTPGAHAFSRFLSSLLAAPHVVKLGFQLGGDLARLCESYPRLPCFSADHRLGADAGSADSTEPGNTAVGSRAPLTIQMADEATTELTATQYVILAENQRKKKALAETKNQFSKVADENRVLLKQLEDTQRENYQVTEHLRRELLSKTEQIASLEGDLVKLAQDKDAEIVALKDAGDKEKARIRAEGEARARDLQNTIDTLQADLNNVLEFKERQAEVEEALMRLKEENQVLTEKLEQQRVELDRYYFELNTRMRKEYEQRLEELKKSAEEEVDERLDASVKRILAQNRRMAEELKIHVQETEALQAEVRVLEEARARLTREVGLKTDLEAGYAQRGARQAVAVKDGHARISALESSLQQVMQDFDRERQANAKAATAALADVQAEAEALRRLVKLKTRELKNVRRLAQEVLLQRSDVEAFLLSSLHAVRREIERESLWPRPAGDTTSARGTPDIKDLPWEDRERVLRLLFSKINNQASQVHFTSLPPHPLTGTTDVLAGMLAGVATEAGPAAVV</sequence>
<gene>
    <name evidence="4" type="ORF">TSOC_008580</name>
</gene>
<dbReference type="Gene3D" id="3.90.960.10">
    <property type="entry name" value="YbaK/aminoacyl-tRNA synthetase-associated domain"/>
    <property type="match status" value="1"/>
</dbReference>
<dbReference type="EMBL" id="PGGS01000325">
    <property type="protein sequence ID" value="PNH05192.1"/>
    <property type="molecule type" value="Genomic_DNA"/>
</dbReference>
<protein>
    <recommendedName>
        <fullName evidence="3">YbaK/aminoacyl-tRNA synthetase-associated domain-containing protein</fullName>
    </recommendedName>
</protein>
<dbReference type="InterPro" id="IPR036397">
    <property type="entry name" value="RNaseH_sf"/>
</dbReference>
<dbReference type="SUPFAM" id="SSF55826">
    <property type="entry name" value="YbaK/ProRS associated domain"/>
    <property type="match status" value="1"/>
</dbReference>
<dbReference type="GO" id="GO:0003676">
    <property type="term" value="F:nucleic acid binding"/>
    <property type="evidence" value="ECO:0007669"/>
    <property type="project" value="InterPro"/>
</dbReference>
<feature type="compositionally biased region" description="Low complexity" evidence="2">
    <location>
        <begin position="67"/>
        <end position="85"/>
    </location>
</feature>
<proteinExistence type="predicted"/>
<reference evidence="4 5" key="1">
    <citation type="journal article" date="2017" name="Mol. Biol. Evol.">
        <title>The 4-celled Tetrabaena socialis nuclear genome reveals the essential components for genetic control of cell number at the origin of multicellularity in the volvocine lineage.</title>
        <authorList>
            <person name="Featherston J."/>
            <person name="Arakaki Y."/>
            <person name="Hanschen E.R."/>
            <person name="Ferris P.J."/>
            <person name="Michod R.E."/>
            <person name="Olson B.J.S.C."/>
            <person name="Nozaki H."/>
            <person name="Durand P.M."/>
        </authorList>
    </citation>
    <scope>NUCLEOTIDE SEQUENCE [LARGE SCALE GENOMIC DNA]</scope>
    <source>
        <strain evidence="4 5">NIES-571</strain>
    </source>
</reference>
<name>A0A2J7ZY56_9CHLO</name>
<dbReference type="PANTHER" id="PTHR14845">
    <property type="entry name" value="COILED-COIL DOMAIN-CONTAINING 166"/>
    <property type="match status" value="1"/>
</dbReference>
<evidence type="ECO:0000313" key="4">
    <source>
        <dbReference type="EMBL" id="PNH05192.1"/>
    </source>
</evidence>
<feature type="compositionally biased region" description="Polar residues" evidence="2">
    <location>
        <begin position="47"/>
        <end position="57"/>
    </location>
</feature>
<keyword evidence="5" id="KW-1185">Reference proteome</keyword>